<feature type="region of interest" description="Disordered" evidence="1">
    <location>
        <begin position="1"/>
        <end position="50"/>
    </location>
</feature>
<dbReference type="Proteomes" id="UP001215280">
    <property type="component" value="Unassembled WGS sequence"/>
</dbReference>
<reference evidence="2" key="1">
    <citation type="submission" date="2023-03" db="EMBL/GenBank/DDBJ databases">
        <title>Massive genome expansion in bonnet fungi (Mycena s.s.) driven by repeated elements and novel gene families across ecological guilds.</title>
        <authorList>
            <consortium name="Lawrence Berkeley National Laboratory"/>
            <person name="Harder C.B."/>
            <person name="Miyauchi S."/>
            <person name="Viragh M."/>
            <person name="Kuo A."/>
            <person name="Thoen E."/>
            <person name="Andreopoulos B."/>
            <person name="Lu D."/>
            <person name="Skrede I."/>
            <person name="Drula E."/>
            <person name="Henrissat B."/>
            <person name="Morin E."/>
            <person name="Kohler A."/>
            <person name="Barry K."/>
            <person name="LaButti K."/>
            <person name="Morin E."/>
            <person name="Salamov A."/>
            <person name="Lipzen A."/>
            <person name="Mereny Z."/>
            <person name="Hegedus B."/>
            <person name="Baldrian P."/>
            <person name="Stursova M."/>
            <person name="Weitz H."/>
            <person name="Taylor A."/>
            <person name="Grigoriev I.V."/>
            <person name="Nagy L.G."/>
            <person name="Martin F."/>
            <person name="Kauserud H."/>
        </authorList>
    </citation>
    <scope>NUCLEOTIDE SEQUENCE</scope>
    <source>
        <strain evidence="2">CBHHK188m</strain>
    </source>
</reference>
<gene>
    <name evidence="2" type="ORF">DFH07DRAFT_776871</name>
</gene>
<accession>A0AAD7N470</accession>
<evidence type="ECO:0000313" key="2">
    <source>
        <dbReference type="EMBL" id="KAJ7744956.1"/>
    </source>
</evidence>
<comment type="caution">
    <text evidence="2">The sequence shown here is derived from an EMBL/GenBank/DDBJ whole genome shotgun (WGS) entry which is preliminary data.</text>
</comment>
<evidence type="ECO:0000256" key="1">
    <source>
        <dbReference type="SAM" id="MobiDB-lite"/>
    </source>
</evidence>
<keyword evidence="3" id="KW-1185">Reference proteome</keyword>
<protein>
    <submittedName>
        <fullName evidence="2">Uncharacterized protein</fullName>
    </submittedName>
</protein>
<name>A0AAD7N470_9AGAR</name>
<dbReference type="EMBL" id="JARJLG010000105">
    <property type="protein sequence ID" value="KAJ7744956.1"/>
    <property type="molecule type" value="Genomic_DNA"/>
</dbReference>
<organism evidence="2 3">
    <name type="scientific">Mycena maculata</name>
    <dbReference type="NCBI Taxonomy" id="230809"/>
    <lineage>
        <taxon>Eukaryota</taxon>
        <taxon>Fungi</taxon>
        <taxon>Dikarya</taxon>
        <taxon>Basidiomycota</taxon>
        <taxon>Agaricomycotina</taxon>
        <taxon>Agaricomycetes</taxon>
        <taxon>Agaricomycetidae</taxon>
        <taxon>Agaricales</taxon>
        <taxon>Marasmiineae</taxon>
        <taxon>Mycenaceae</taxon>
        <taxon>Mycena</taxon>
    </lineage>
</organism>
<dbReference type="AlphaFoldDB" id="A0AAD7N470"/>
<evidence type="ECO:0000313" key="3">
    <source>
        <dbReference type="Proteomes" id="UP001215280"/>
    </source>
</evidence>
<feature type="compositionally biased region" description="Polar residues" evidence="1">
    <location>
        <begin position="37"/>
        <end position="50"/>
    </location>
</feature>
<sequence length="318" mass="35856">MSFLNPIDKDVVGIPPPSKHTVQNPQMRGAFPDKTESIGSSGGNTHTKAQSILRRKLVRCDQRCILSGTIRQTIQAAHLMNDIRDLRSKANRLLRSNINATLIEVHEHNQLDIYGSYMLILSPKQLSQIHLALRNANTAWEVAVAQDPTQAREIDTRSAPYAVTEIQLVILQQDAFLPQNQPILILDFSARSIMNASRPSSIVPSGNNWRTYRVDPTDCTRLIDKAISAPLPPIPFDHRDKAAGLSPFALIVNAHFKIRGLPTNHPAFVRWYHILEQLVTEIFYLPVTFQDPHRLEVLIPLSVDIPTMQDIDNMDMDF</sequence>
<proteinExistence type="predicted"/>